<dbReference type="GO" id="GO:0007165">
    <property type="term" value="P:signal transduction"/>
    <property type="evidence" value="ECO:0007669"/>
    <property type="project" value="TreeGrafter"/>
</dbReference>
<keyword evidence="3" id="KW-1185">Reference proteome</keyword>
<dbReference type="GO" id="GO:0005737">
    <property type="term" value="C:cytoplasm"/>
    <property type="evidence" value="ECO:0007669"/>
    <property type="project" value="TreeGrafter"/>
</dbReference>
<gene>
    <name evidence="2" type="ORF">F8M41_019245</name>
</gene>
<accession>A0A8H4AK86</accession>
<dbReference type="PANTHER" id="PTHR23257">
    <property type="entry name" value="SERINE-THREONINE PROTEIN KINASE"/>
    <property type="match status" value="1"/>
</dbReference>
<keyword evidence="2" id="KW-0808">Transferase</keyword>
<dbReference type="GO" id="GO:0004672">
    <property type="term" value="F:protein kinase activity"/>
    <property type="evidence" value="ECO:0007669"/>
    <property type="project" value="InterPro"/>
</dbReference>
<dbReference type="Gene3D" id="1.10.510.10">
    <property type="entry name" value="Transferase(Phosphotransferase) domain 1"/>
    <property type="match status" value="1"/>
</dbReference>
<feature type="domain" description="Protein kinase" evidence="1">
    <location>
        <begin position="1"/>
        <end position="224"/>
    </location>
</feature>
<evidence type="ECO:0000313" key="3">
    <source>
        <dbReference type="Proteomes" id="UP000439903"/>
    </source>
</evidence>
<evidence type="ECO:0000313" key="2">
    <source>
        <dbReference type="EMBL" id="KAF0505913.1"/>
    </source>
</evidence>
<dbReference type="GO" id="GO:0005524">
    <property type="term" value="F:ATP binding"/>
    <property type="evidence" value="ECO:0007669"/>
    <property type="project" value="InterPro"/>
</dbReference>
<name>A0A8H4AK86_GIGMA</name>
<dbReference type="AlphaFoldDB" id="A0A8H4AK86"/>
<dbReference type="EMBL" id="WTPW01000493">
    <property type="protein sequence ID" value="KAF0505913.1"/>
    <property type="molecule type" value="Genomic_DNA"/>
</dbReference>
<reference evidence="2 3" key="1">
    <citation type="journal article" date="2019" name="Environ. Microbiol.">
        <title>At the nexus of three kingdoms: the genome of the mycorrhizal fungus Gigaspora margarita provides insights into plant, endobacterial and fungal interactions.</title>
        <authorList>
            <person name="Venice F."/>
            <person name="Ghignone S."/>
            <person name="Salvioli di Fossalunga A."/>
            <person name="Amselem J."/>
            <person name="Novero M."/>
            <person name="Xianan X."/>
            <person name="Sedzielewska Toro K."/>
            <person name="Morin E."/>
            <person name="Lipzen A."/>
            <person name="Grigoriev I.V."/>
            <person name="Henrissat B."/>
            <person name="Martin F.M."/>
            <person name="Bonfante P."/>
        </authorList>
    </citation>
    <scope>NUCLEOTIDE SEQUENCE [LARGE SCALE GENOMIC DNA]</scope>
    <source>
        <strain evidence="2 3">BEG34</strain>
    </source>
</reference>
<evidence type="ECO:0000259" key="1">
    <source>
        <dbReference type="PROSITE" id="PS50011"/>
    </source>
</evidence>
<dbReference type="InterPro" id="IPR001245">
    <property type="entry name" value="Ser-Thr/Tyr_kinase_cat_dom"/>
</dbReference>
<dbReference type="Proteomes" id="UP000439903">
    <property type="component" value="Unassembled WGS sequence"/>
</dbReference>
<dbReference type="OrthoDB" id="4062651at2759"/>
<dbReference type="SUPFAM" id="SSF56112">
    <property type="entry name" value="Protein kinase-like (PK-like)"/>
    <property type="match status" value="1"/>
</dbReference>
<dbReference type="Pfam" id="PF07714">
    <property type="entry name" value="PK_Tyr_Ser-Thr"/>
    <property type="match status" value="1"/>
</dbReference>
<keyword evidence="2" id="KW-0418">Kinase</keyword>
<dbReference type="InterPro" id="IPR050167">
    <property type="entry name" value="Ser_Thr_protein_kinase"/>
</dbReference>
<protein>
    <submittedName>
        <fullName evidence="2">Kinase-like protein</fullName>
    </submittedName>
</protein>
<dbReference type="InterPro" id="IPR011009">
    <property type="entry name" value="Kinase-like_dom_sf"/>
</dbReference>
<organism evidence="2 3">
    <name type="scientific">Gigaspora margarita</name>
    <dbReference type="NCBI Taxonomy" id="4874"/>
    <lineage>
        <taxon>Eukaryota</taxon>
        <taxon>Fungi</taxon>
        <taxon>Fungi incertae sedis</taxon>
        <taxon>Mucoromycota</taxon>
        <taxon>Glomeromycotina</taxon>
        <taxon>Glomeromycetes</taxon>
        <taxon>Diversisporales</taxon>
        <taxon>Gigasporaceae</taxon>
        <taxon>Gigaspora</taxon>
    </lineage>
</organism>
<comment type="caution">
    <text evidence="2">The sequence shown here is derived from an EMBL/GenBank/DDBJ whole genome shotgun (WGS) entry which is preliminary data.</text>
</comment>
<proteinExistence type="predicted"/>
<dbReference type="PROSITE" id="PS50011">
    <property type="entry name" value="PROTEIN_KINASE_DOM"/>
    <property type="match status" value="1"/>
</dbReference>
<dbReference type="InterPro" id="IPR000719">
    <property type="entry name" value="Prot_kinase_dom"/>
</dbReference>
<sequence>MSNFRRIDFFADELAPFIPLIGVVNKDFTLDISRTSYLKNFTSSQIIKDRFDKIILDFEQAITDLNLAIIVSNADELNSIKETVQLIHNENIFVINQIKTMILTFKNMAIEKTYSAQINKIVRVKKIDPNYFGPLNDWKLKLKIARNILHDCDYIHHKIHCENILITDDMNTKISNFKTSRKNTEKSEEIENDMHWLAPEKMQVLAKKLPYSKESVVFSFGMLL</sequence>